<reference evidence="1 2" key="1">
    <citation type="journal article" date="2005" name="Nature">
        <title>The genome of the social amoeba Dictyostelium discoideum.</title>
        <authorList>
            <consortium name="The Dictyostelium discoideum Sequencing Consortium"/>
            <person name="Eichinger L."/>
            <person name="Pachebat J.A."/>
            <person name="Glockner G."/>
            <person name="Rajandream M.A."/>
            <person name="Sucgang R."/>
            <person name="Berriman M."/>
            <person name="Song J."/>
            <person name="Olsen R."/>
            <person name="Szafranski K."/>
            <person name="Xu Q."/>
            <person name="Tunggal B."/>
            <person name="Kummerfeld S."/>
            <person name="Madera M."/>
            <person name="Konfortov B.A."/>
            <person name="Rivero F."/>
            <person name="Bankier A.T."/>
            <person name="Lehmann R."/>
            <person name="Hamlin N."/>
            <person name="Davies R."/>
            <person name="Gaudet P."/>
            <person name="Fey P."/>
            <person name="Pilcher K."/>
            <person name="Chen G."/>
            <person name="Saunders D."/>
            <person name="Sodergren E."/>
            <person name="Davis P."/>
            <person name="Kerhornou A."/>
            <person name="Nie X."/>
            <person name="Hall N."/>
            <person name="Anjard C."/>
            <person name="Hemphill L."/>
            <person name="Bason N."/>
            <person name="Farbrother P."/>
            <person name="Desany B."/>
            <person name="Just E."/>
            <person name="Morio T."/>
            <person name="Rost R."/>
            <person name="Churcher C."/>
            <person name="Cooper J."/>
            <person name="Haydock S."/>
            <person name="van Driessche N."/>
            <person name="Cronin A."/>
            <person name="Goodhead I."/>
            <person name="Muzny D."/>
            <person name="Mourier T."/>
            <person name="Pain A."/>
            <person name="Lu M."/>
            <person name="Harper D."/>
            <person name="Lindsay R."/>
            <person name="Hauser H."/>
            <person name="James K."/>
            <person name="Quiles M."/>
            <person name="Madan Babu M."/>
            <person name="Saito T."/>
            <person name="Buchrieser C."/>
            <person name="Wardroper A."/>
            <person name="Felder M."/>
            <person name="Thangavelu M."/>
            <person name="Johnson D."/>
            <person name="Knights A."/>
            <person name="Loulseged H."/>
            <person name="Mungall K."/>
            <person name="Oliver K."/>
            <person name="Price C."/>
            <person name="Quail M.A."/>
            <person name="Urushihara H."/>
            <person name="Hernandez J."/>
            <person name="Rabbinowitsch E."/>
            <person name="Steffen D."/>
            <person name="Sanders M."/>
            <person name="Ma J."/>
            <person name="Kohara Y."/>
            <person name="Sharp S."/>
            <person name="Simmonds M."/>
            <person name="Spiegler S."/>
            <person name="Tivey A."/>
            <person name="Sugano S."/>
            <person name="White B."/>
            <person name="Walker D."/>
            <person name="Woodward J."/>
            <person name="Winckler T."/>
            <person name="Tanaka Y."/>
            <person name="Shaulsky G."/>
            <person name="Schleicher M."/>
            <person name="Weinstock G."/>
            <person name="Rosenthal A."/>
            <person name="Cox E.C."/>
            <person name="Chisholm R.L."/>
            <person name="Gibbs R."/>
            <person name="Loomis W.F."/>
            <person name="Platzer M."/>
            <person name="Kay R.R."/>
            <person name="Williams J."/>
            <person name="Dear P.H."/>
            <person name="Noegel A.A."/>
            <person name="Barrell B."/>
            <person name="Kuspa A."/>
        </authorList>
    </citation>
    <scope>NUCLEOTIDE SEQUENCE [LARGE SCALE GENOMIC DNA]</scope>
    <source>
        <strain evidence="1 2">AX4</strain>
    </source>
</reference>
<gene>
    <name evidence="1" type="ORF">DDB_G0276659</name>
</gene>
<accession>Q551C4</accession>
<sequence length="586" mass="67434">MALKTSKLFVFIFSFFYLFFININCSPLKNYYIFKSYNQTGNRIDIELVNPLQQTNITSIENFYYQDVTSIINSCVFNSGSMSIDLTQFKNIMYYGNYKNNIQSFAFGICSAVHYYGYQSTYYQIYVNPTNAYTETFQIGRYGLDDFALMLNYSQSLGISSSIKFYCDWNTDFDYDVSFEDIQDYYVKSNIRVFTKKVCQSINVERKTVDFNSTKPNTISIYLNANSSNVFSFNNDVVVEKLNLEPIVYSFKNDEDQDKIIINGLFLKSIQSDYMFIIGDKTILNSTNVMSFNSSTIILYIRGYIDNVVSINLHGNRREFKFSKKQISLSLVKSENLKYTFNCENCVGSNFVGFSSSDGNEIKYTSFSLNASNWEYNGERYIYFKSPISPNVQSNKLLVPTKLLNVNISLQSFDFSGGIITISGYFIKNLIGELKFSNGTVISNLPYSATNGVVFANGTFTIPAGFGEGNFSIYNENKSIYTYSFSYLAPKQWVQSMNQDNQKIELILNYPFGKFFNITNIKYSTGRPTDYKLIQPNIVKFNLYPYSINKLAFFYAYNSLNEYLYVETLKNFSPVVYNNSNPNSSI</sequence>
<dbReference type="KEGG" id="ddi:DDB_G0276659"/>
<comment type="caution">
    <text evidence="1">The sequence shown here is derived from an EMBL/GenBank/DDBJ whole genome shotgun (WGS) entry which is preliminary data.</text>
</comment>
<evidence type="ECO:0000313" key="2">
    <source>
        <dbReference type="Proteomes" id="UP000002195"/>
    </source>
</evidence>
<name>Q551C4_DICDI</name>
<keyword evidence="2" id="KW-1185">Reference proteome</keyword>
<proteinExistence type="predicted"/>
<dbReference type="PaxDb" id="44689-DDB0202936"/>
<organism evidence="1 2">
    <name type="scientific">Dictyostelium discoideum</name>
    <name type="common">Social amoeba</name>
    <dbReference type="NCBI Taxonomy" id="44689"/>
    <lineage>
        <taxon>Eukaryota</taxon>
        <taxon>Amoebozoa</taxon>
        <taxon>Evosea</taxon>
        <taxon>Eumycetozoa</taxon>
        <taxon>Dictyostelia</taxon>
        <taxon>Dictyosteliales</taxon>
        <taxon>Dictyosteliaceae</taxon>
        <taxon>Dictyostelium</taxon>
    </lineage>
</organism>
<dbReference type="Proteomes" id="UP000002195">
    <property type="component" value="Unassembled WGS sequence"/>
</dbReference>
<evidence type="ECO:0008006" key="3">
    <source>
        <dbReference type="Google" id="ProtNLM"/>
    </source>
</evidence>
<dbReference type="GeneID" id="8620618"/>
<protein>
    <recommendedName>
        <fullName evidence="3">IPT/TIG domain-containing protein</fullName>
    </recommendedName>
</protein>
<dbReference type="RefSeq" id="XP_643014.1">
    <property type="nucleotide sequence ID" value="XM_637922.1"/>
</dbReference>
<dbReference type="InParanoid" id="Q551C4"/>
<dbReference type="FunCoup" id="Q551C4">
    <property type="interactions" value="161"/>
</dbReference>
<dbReference type="AlphaFoldDB" id="Q551C4"/>
<dbReference type="EMBL" id="AAFI02000018">
    <property type="protein sequence ID" value="EAL69087.1"/>
    <property type="molecule type" value="Genomic_DNA"/>
</dbReference>
<dbReference type="VEuPathDB" id="AmoebaDB:DDB_G0276659"/>
<dbReference type="HOGENOM" id="CLU_465737_0_0_1"/>
<evidence type="ECO:0000313" key="1">
    <source>
        <dbReference type="EMBL" id="EAL69087.1"/>
    </source>
</evidence>